<dbReference type="RefSeq" id="WP_330095502.1">
    <property type="nucleotide sequence ID" value="NZ_JAUZMY010000065.1"/>
</dbReference>
<gene>
    <name evidence="1" type="ORF">Q8791_31465</name>
</gene>
<sequence>MTVGLRVTYYDSDKGALLGDCLVPAALDTAGLEGVTAAWLHLHWRFGPHCVLYADGDPGAVEAAMAGARDRVRSFLDQRPSTRAVDPGEYAEFSARMGRLELVEPPYGPLEPDNSTRFLDGDPVDTFLRGPEALALKGRVLTDGLSRVAGHAGGGPGVFSNVFAGMGAIASQYPEWGLRSGYQAFLSHWKEYFHWADPDGRAQAQLAESYARQRAGLVEGLRALHDGTGGDPFALAWLEWTRRWLPEAVALAREEHVLPFPHPDRLDTAARFGEDTRVRWSGSDDRSYSDFHREFRKLDFTRLGDGYGFAAFRFLINCFFDLLPLMGVSPIQRYSIAYLFTEAAQEVVGEGWEETVRRVVDHQQGDPELKPTLPWVGDA</sequence>
<dbReference type="EMBL" id="JAUZMY010000065">
    <property type="protein sequence ID" value="MEE2041750.1"/>
    <property type="molecule type" value="Genomic_DNA"/>
</dbReference>
<evidence type="ECO:0000313" key="1">
    <source>
        <dbReference type="EMBL" id="MEE2041750.1"/>
    </source>
</evidence>
<dbReference type="Proteomes" id="UP001356095">
    <property type="component" value="Unassembled WGS sequence"/>
</dbReference>
<evidence type="ECO:0008006" key="3">
    <source>
        <dbReference type="Google" id="ProtNLM"/>
    </source>
</evidence>
<proteinExistence type="predicted"/>
<evidence type="ECO:0000313" key="2">
    <source>
        <dbReference type="Proteomes" id="UP001356095"/>
    </source>
</evidence>
<comment type="caution">
    <text evidence="1">The sequence shown here is derived from an EMBL/GenBank/DDBJ whole genome shotgun (WGS) entry which is preliminary data.</text>
</comment>
<accession>A0ABU7KHN0</accession>
<name>A0ABU7KHN0_9ACTN</name>
<keyword evidence="2" id="KW-1185">Reference proteome</keyword>
<reference evidence="1 2" key="1">
    <citation type="submission" date="2023-08" db="EMBL/GenBank/DDBJ databases">
        <authorList>
            <person name="Girao M."/>
            <person name="Carvalho M.F."/>
        </authorList>
    </citation>
    <scope>NUCLEOTIDE SEQUENCE [LARGE SCALE GENOMIC DNA]</scope>
    <source>
        <strain evidence="1 2">CT-R113</strain>
    </source>
</reference>
<protein>
    <recommendedName>
        <fullName evidence="3">Thiopeptide-type bacteriocin biosynthesis domain-containing protein</fullName>
    </recommendedName>
</protein>
<organism evidence="1 2">
    <name type="scientific">Nocardiopsis codii</name>
    <dbReference type="NCBI Taxonomy" id="3065942"/>
    <lineage>
        <taxon>Bacteria</taxon>
        <taxon>Bacillati</taxon>
        <taxon>Actinomycetota</taxon>
        <taxon>Actinomycetes</taxon>
        <taxon>Streptosporangiales</taxon>
        <taxon>Nocardiopsidaceae</taxon>
        <taxon>Nocardiopsis</taxon>
    </lineage>
</organism>